<accession>A0ABR4FJL2</accession>
<organism evidence="2 3">
    <name type="scientific">Aspergillus keveii</name>
    <dbReference type="NCBI Taxonomy" id="714993"/>
    <lineage>
        <taxon>Eukaryota</taxon>
        <taxon>Fungi</taxon>
        <taxon>Dikarya</taxon>
        <taxon>Ascomycota</taxon>
        <taxon>Pezizomycotina</taxon>
        <taxon>Eurotiomycetes</taxon>
        <taxon>Eurotiomycetidae</taxon>
        <taxon>Eurotiales</taxon>
        <taxon>Aspergillaceae</taxon>
        <taxon>Aspergillus</taxon>
        <taxon>Aspergillus subgen. Nidulantes</taxon>
    </lineage>
</organism>
<keyword evidence="1" id="KW-0812">Transmembrane</keyword>
<dbReference type="Proteomes" id="UP001610563">
    <property type="component" value="Unassembled WGS sequence"/>
</dbReference>
<dbReference type="EMBL" id="JBFTWV010000236">
    <property type="protein sequence ID" value="KAL2783442.1"/>
    <property type="molecule type" value="Genomic_DNA"/>
</dbReference>
<proteinExistence type="predicted"/>
<sequence length="85" mass="9761">MPSLDLRRLQKSTNRSTQKISGPLIGVIILAILLLAVLLIILHLWWQRKRKMKGQSSQGLSDRTHDGFIIQGQEQLEVRESTYHT</sequence>
<feature type="non-terminal residue" evidence="2">
    <location>
        <position position="85"/>
    </location>
</feature>
<evidence type="ECO:0000256" key="1">
    <source>
        <dbReference type="SAM" id="Phobius"/>
    </source>
</evidence>
<evidence type="ECO:0000313" key="2">
    <source>
        <dbReference type="EMBL" id="KAL2783442.1"/>
    </source>
</evidence>
<keyword evidence="1" id="KW-0472">Membrane</keyword>
<evidence type="ECO:0000313" key="3">
    <source>
        <dbReference type="Proteomes" id="UP001610563"/>
    </source>
</evidence>
<keyword evidence="3" id="KW-1185">Reference proteome</keyword>
<reference evidence="2 3" key="1">
    <citation type="submission" date="2024-07" db="EMBL/GenBank/DDBJ databases">
        <title>Section-level genome sequencing and comparative genomics of Aspergillus sections Usti and Cavernicolus.</title>
        <authorList>
            <consortium name="Lawrence Berkeley National Laboratory"/>
            <person name="Nybo J.L."/>
            <person name="Vesth T.C."/>
            <person name="Theobald S."/>
            <person name="Frisvad J.C."/>
            <person name="Larsen T.O."/>
            <person name="Kjaerboelling I."/>
            <person name="Rothschild-Mancinelli K."/>
            <person name="Lyhne E.K."/>
            <person name="Kogle M.E."/>
            <person name="Barry K."/>
            <person name="Clum A."/>
            <person name="Na H."/>
            <person name="Ledsgaard L."/>
            <person name="Lin J."/>
            <person name="Lipzen A."/>
            <person name="Kuo A."/>
            <person name="Riley R."/>
            <person name="Mondo S."/>
            <person name="Labutti K."/>
            <person name="Haridas S."/>
            <person name="Pangalinan J."/>
            <person name="Salamov A.A."/>
            <person name="Simmons B.A."/>
            <person name="Magnuson J.K."/>
            <person name="Chen J."/>
            <person name="Drula E."/>
            <person name="Henrissat B."/>
            <person name="Wiebenga A."/>
            <person name="Lubbers R.J."/>
            <person name="Gomes A.C."/>
            <person name="Makela M.R."/>
            <person name="Stajich J."/>
            <person name="Grigoriev I.V."/>
            <person name="Mortensen U.H."/>
            <person name="De Vries R.P."/>
            <person name="Baker S.E."/>
            <person name="Andersen M.R."/>
        </authorList>
    </citation>
    <scope>NUCLEOTIDE SEQUENCE [LARGE SCALE GENOMIC DNA]</scope>
    <source>
        <strain evidence="2 3">CBS 209.92</strain>
    </source>
</reference>
<protein>
    <submittedName>
        <fullName evidence="2">Uncharacterized protein</fullName>
    </submittedName>
</protein>
<name>A0ABR4FJL2_9EURO</name>
<keyword evidence="1" id="KW-1133">Transmembrane helix</keyword>
<comment type="caution">
    <text evidence="2">The sequence shown here is derived from an EMBL/GenBank/DDBJ whole genome shotgun (WGS) entry which is preliminary data.</text>
</comment>
<gene>
    <name evidence="2" type="ORF">BJX66DRAFT_318527</name>
</gene>
<feature type="transmembrane region" description="Helical" evidence="1">
    <location>
        <begin position="20"/>
        <end position="46"/>
    </location>
</feature>